<dbReference type="SUPFAM" id="SSF53098">
    <property type="entry name" value="Ribonuclease H-like"/>
    <property type="match status" value="1"/>
</dbReference>
<dbReference type="InterPro" id="IPR023780">
    <property type="entry name" value="Chromo_domain"/>
</dbReference>
<dbReference type="CDD" id="cd00024">
    <property type="entry name" value="CD_CSD"/>
    <property type="match status" value="1"/>
</dbReference>
<dbReference type="InterPro" id="IPR000953">
    <property type="entry name" value="Chromo/chromo_shadow_dom"/>
</dbReference>
<dbReference type="PROSITE" id="PS50994">
    <property type="entry name" value="INTEGRASE"/>
    <property type="match status" value="1"/>
</dbReference>
<dbReference type="InterPro" id="IPR036397">
    <property type="entry name" value="RNaseH_sf"/>
</dbReference>
<dbReference type="InterPro" id="IPR001584">
    <property type="entry name" value="Integrase_cat-core"/>
</dbReference>
<dbReference type="PROSITE" id="PS50013">
    <property type="entry name" value="CHROMO_2"/>
    <property type="match status" value="1"/>
</dbReference>
<dbReference type="PANTHER" id="PTHR37984">
    <property type="entry name" value="PROTEIN CBG26694"/>
    <property type="match status" value="1"/>
</dbReference>
<dbReference type="OrthoDB" id="444636at2759"/>
<dbReference type="STRING" id="1169540.A0A0G4GR07"/>
<dbReference type="GO" id="GO:0015074">
    <property type="term" value="P:DNA integration"/>
    <property type="evidence" value="ECO:0007669"/>
    <property type="project" value="InterPro"/>
</dbReference>
<feature type="region of interest" description="Disordered" evidence="1">
    <location>
        <begin position="316"/>
        <end position="337"/>
    </location>
</feature>
<keyword evidence="5" id="KW-1185">Reference proteome</keyword>
<dbReference type="AlphaFoldDB" id="A0A0G4GR07"/>
<dbReference type="FunFam" id="3.30.420.10:FF:000032">
    <property type="entry name" value="Retrovirus-related Pol polyprotein from transposon 297-like Protein"/>
    <property type="match status" value="1"/>
</dbReference>
<dbReference type="Gene3D" id="2.40.50.40">
    <property type="match status" value="1"/>
</dbReference>
<dbReference type="PhylomeDB" id="A0A0G4GR07"/>
<proteinExistence type="predicted"/>
<accession>A0A0G4GR07</accession>
<protein>
    <recommendedName>
        <fullName evidence="6">Integrase catalytic domain-containing protein</fullName>
    </recommendedName>
</protein>
<dbReference type="Pfam" id="PF00665">
    <property type="entry name" value="rve"/>
    <property type="match status" value="1"/>
</dbReference>
<dbReference type="GO" id="GO:0003676">
    <property type="term" value="F:nucleic acid binding"/>
    <property type="evidence" value="ECO:0007669"/>
    <property type="project" value="InterPro"/>
</dbReference>
<evidence type="ECO:0000313" key="5">
    <source>
        <dbReference type="Proteomes" id="UP000041254"/>
    </source>
</evidence>
<dbReference type="InterPro" id="IPR012337">
    <property type="entry name" value="RNaseH-like_sf"/>
</dbReference>
<dbReference type="Gene3D" id="3.30.420.10">
    <property type="entry name" value="Ribonuclease H-like superfamily/Ribonuclease H"/>
    <property type="match status" value="1"/>
</dbReference>
<dbReference type="Pfam" id="PF00385">
    <property type="entry name" value="Chromo"/>
    <property type="match status" value="1"/>
</dbReference>
<organism evidence="4 5">
    <name type="scientific">Vitrella brassicaformis (strain CCMP3155)</name>
    <dbReference type="NCBI Taxonomy" id="1169540"/>
    <lineage>
        <taxon>Eukaryota</taxon>
        <taxon>Sar</taxon>
        <taxon>Alveolata</taxon>
        <taxon>Colpodellida</taxon>
        <taxon>Vitrellaceae</taxon>
        <taxon>Vitrella</taxon>
    </lineage>
</organism>
<dbReference type="Proteomes" id="UP000041254">
    <property type="component" value="Unassembled WGS sequence"/>
</dbReference>
<evidence type="ECO:0000256" key="1">
    <source>
        <dbReference type="SAM" id="MobiDB-lite"/>
    </source>
</evidence>
<reference evidence="4 5" key="1">
    <citation type="submission" date="2014-11" db="EMBL/GenBank/DDBJ databases">
        <authorList>
            <person name="Zhu J."/>
            <person name="Qi W."/>
            <person name="Song R."/>
        </authorList>
    </citation>
    <scope>NUCLEOTIDE SEQUENCE [LARGE SCALE GENOMIC DNA]</scope>
</reference>
<evidence type="ECO:0008006" key="6">
    <source>
        <dbReference type="Google" id="ProtNLM"/>
    </source>
</evidence>
<feature type="domain" description="Integrase catalytic" evidence="3">
    <location>
        <begin position="33"/>
        <end position="196"/>
    </location>
</feature>
<evidence type="ECO:0000259" key="3">
    <source>
        <dbReference type="PROSITE" id="PS50994"/>
    </source>
</evidence>
<dbReference type="SMART" id="SM00298">
    <property type="entry name" value="CHROMO"/>
    <property type="match status" value="1"/>
</dbReference>
<sequence>MYMDLRKHTEACQKCQGKRNLLASKRASIQTPSAEGPFQKVAMDFIGPLPTSLSGNSFALTVQDTFTKWPEVFTFSKAPGTGPTGEDVIEALMDMIARHGKIDEIITDNGSHFVNEAMREVTAKLLIKHTTTSPMHPQANGLIERFNRTLKDWMRPYLNKEQSNWDDAISLVLSAYRTTEHESTGFTPFKMLYGREAVHPSSTARLVARNAEPIDVKEAVEAIKEGLQAVHKKARETMSKKRQQAAEREKDLPAPRQFQEGDRVRIYNDQVPKGLSRKLASPWRTVGIVQEKKGPVTYKVRVCGDQKARTINVDRLKRAPPPEDEGAPPPEDGIDMKESDLKRDRRQTVFNQGAFLSPGQESVLKEFVLQEDPVPTARMQRASEATFDPIAHDPSLRDVQPDQRFERGDRYEVEQVIGKRTHRGKVQYKLKWRWYPLSHATWEDEENLTCTELVQEYENSENVPDLDEHASLFPALYSVVRVRHVKELNREHTVKVTRLDKEGIQLQYLEEPTRTKRLKKESLVGRKQTIPSASFLRNYQWERECDDPAAPAPSGGTA</sequence>
<dbReference type="InParanoid" id="A0A0G4GR07"/>
<evidence type="ECO:0000259" key="2">
    <source>
        <dbReference type="PROSITE" id="PS50013"/>
    </source>
</evidence>
<evidence type="ECO:0000313" key="4">
    <source>
        <dbReference type="EMBL" id="CEM32770.1"/>
    </source>
</evidence>
<dbReference type="EMBL" id="CDMY01000761">
    <property type="protein sequence ID" value="CEM32770.1"/>
    <property type="molecule type" value="Genomic_DNA"/>
</dbReference>
<dbReference type="InterPro" id="IPR016197">
    <property type="entry name" value="Chromo-like_dom_sf"/>
</dbReference>
<name>A0A0G4GR07_VITBC</name>
<dbReference type="VEuPathDB" id="CryptoDB:Vbra_2725"/>
<dbReference type="SUPFAM" id="SSF54160">
    <property type="entry name" value="Chromo domain-like"/>
    <property type="match status" value="1"/>
</dbReference>
<dbReference type="PANTHER" id="PTHR37984:SF5">
    <property type="entry name" value="PROTEIN NYNRIN-LIKE"/>
    <property type="match status" value="1"/>
</dbReference>
<gene>
    <name evidence="4" type="ORF">Vbra_2725</name>
</gene>
<feature type="domain" description="Chromo" evidence="2">
    <location>
        <begin position="411"/>
        <end position="469"/>
    </location>
</feature>
<dbReference type="InterPro" id="IPR050951">
    <property type="entry name" value="Retrovirus_Pol_polyprotein"/>
</dbReference>